<reference evidence="6" key="1">
    <citation type="submission" date="2021-01" db="EMBL/GenBank/DDBJ databases">
        <title>Phytophthora aleatoria, a newly-described species from Pinus radiata is distinct from Phytophthora cactorum isolates based on comparative genomics.</title>
        <authorList>
            <person name="Mcdougal R."/>
            <person name="Panda P."/>
            <person name="Williams N."/>
            <person name="Studholme D.J."/>
        </authorList>
    </citation>
    <scope>NUCLEOTIDE SEQUENCE</scope>
    <source>
        <strain evidence="6">NZFS 3830</strain>
    </source>
</reference>
<dbReference type="GO" id="GO:0016020">
    <property type="term" value="C:membrane"/>
    <property type="evidence" value="ECO:0007669"/>
    <property type="project" value="InterPro"/>
</dbReference>
<dbReference type="Pfam" id="PF01532">
    <property type="entry name" value="Glyco_hydro_47"/>
    <property type="match status" value="2"/>
</dbReference>
<dbReference type="EMBL" id="JAENGZ010000028">
    <property type="protein sequence ID" value="KAG6972886.1"/>
    <property type="molecule type" value="Genomic_DNA"/>
</dbReference>
<evidence type="ECO:0000256" key="2">
    <source>
        <dbReference type="ARBA" id="ARBA00047669"/>
    </source>
</evidence>
<dbReference type="GO" id="GO:0004571">
    <property type="term" value="F:mannosyl-oligosaccharide 1,2-alpha-mannosidase activity"/>
    <property type="evidence" value="ECO:0007669"/>
    <property type="project" value="UniProtKB-EC"/>
</dbReference>
<dbReference type="PANTHER" id="PTHR11742:SF55">
    <property type="entry name" value="ENDOPLASMIC RETICULUM MANNOSYL-OLIGOSACCHARIDE 1,2-ALPHA-MANNOSIDASE"/>
    <property type="match status" value="1"/>
</dbReference>
<sequence length="414" mass="47142">MGMSLREFYKKQTETFNKDQQKVVNMTRHAWHGYRKFAGWSDYLSMPKLEGGSVYGHDMALTTVDSLDTLFIMGLHMEFDEASAWVKANLSEIMFQKRTGHISHDEPLLSEAGSFQLEFAYLAHATEDDSFLLPVKHVNNIMANLVETRYSNGLIPVQMDWSSLKPQPGSVISVGALGDSHYEYLLKQWLLSGKQDIKLRDMYVTAVAGMKAELVGRSYPSNYAFVGKLIVTGELEPAMEHLTCFVPGMLALGYYHGMPTSHLELAKELTETCVQSASHLAPEITQFITEVNPNDIQGTQYELFAFPQQDYNILRPETVESLMILYRVTGDEIYREYGRIIMEAFEKQSKVEAGGYRSTLNVWYGKPTTKTGPMESFFIAETLKYLFLLFSDDDILPLDEIVFNTEAHPFPMWR</sequence>
<dbReference type="VEuPathDB" id="FungiDB:PC110_g8168"/>
<evidence type="ECO:0000256" key="5">
    <source>
        <dbReference type="PIRSR" id="PIRSR601382-3"/>
    </source>
</evidence>
<keyword evidence="5" id="KW-1015">Disulfide bond</keyword>
<dbReference type="InterPro" id="IPR001382">
    <property type="entry name" value="Glyco_hydro_47"/>
</dbReference>
<name>A0A8T1V1H3_9STRA</name>
<comment type="catalytic activity">
    <reaction evidence="3">
        <text>N(4)-(alpha-D-Man-(1-&gt;2)-alpha-D-Man-(1-&gt;2)-alpha-D-Man-(1-&gt;3)-[alpha-D-Man-(1-&gt;2)-alpha-D-Man-(1-&gt;3)-[alpha-D-Man-(1-&gt;2)-alpha-D-Man-(1-&gt;6)]-alpha-D-Man-(1-&gt;6)]-beta-D-Man-(1-&gt;4)-beta-D-GlcNAc-(1-&gt;4)-beta-D-GlcNAc)-L-asparaginyl-[protein] (N-glucan mannose isomer 9A1,2,3B1,2,3) + 4 H2O = N(4)-(alpha-D-Man-(1-&gt;3)-[alpha-D-Man-(1-&gt;3)-[alpha-D-Man-(1-&gt;6)]-alpha-D-Man-(1-&gt;6)]-beta-D-Man-(1-&gt;4)-beta-D-GlcNAc-(1-&gt;4)-beta-D-GlcNAc)-L-asparaginyl-[protein] (N-glucan mannose isomer 5A1,2) + 4 beta-D-mannose</text>
        <dbReference type="Rhea" id="RHEA:56008"/>
        <dbReference type="Rhea" id="RHEA-COMP:14356"/>
        <dbReference type="Rhea" id="RHEA-COMP:14367"/>
        <dbReference type="ChEBI" id="CHEBI:15377"/>
        <dbReference type="ChEBI" id="CHEBI:28563"/>
        <dbReference type="ChEBI" id="CHEBI:59087"/>
        <dbReference type="ChEBI" id="CHEBI:139493"/>
        <dbReference type="EC" id="3.2.1.113"/>
    </reaction>
</comment>
<gene>
    <name evidence="6" type="ORF">JG687_00001237</name>
</gene>
<feature type="binding site" evidence="4">
    <location>
        <position position="405"/>
    </location>
    <ligand>
        <name>Ca(2+)</name>
        <dbReference type="ChEBI" id="CHEBI:29108"/>
    </ligand>
</feature>
<evidence type="ECO:0000313" key="7">
    <source>
        <dbReference type="Proteomes" id="UP000688947"/>
    </source>
</evidence>
<evidence type="ECO:0000256" key="1">
    <source>
        <dbReference type="ARBA" id="ARBA00012238"/>
    </source>
</evidence>
<dbReference type="InterPro" id="IPR050749">
    <property type="entry name" value="Glycosyl_Hydrolase_47"/>
</dbReference>
<dbReference type="Proteomes" id="UP000688947">
    <property type="component" value="Unassembled WGS sequence"/>
</dbReference>
<comment type="cofactor">
    <cofactor evidence="4">
        <name>Ca(2+)</name>
        <dbReference type="ChEBI" id="CHEBI:29108"/>
    </cofactor>
</comment>
<evidence type="ECO:0000256" key="3">
    <source>
        <dbReference type="ARBA" id="ARBA00048605"/>
    </source>
</evidence>
<accession>A0A8T1V1H3</accession>
<proteinExistence type="predicted"/>
<comment type="caution">
    <text evidence="6">The sequence shown here is derived from an EMBL/GenBank/DDBJ whole genome shotgun (WGS) entry which is preliminary data.</text>
</comment>
<evidence type="ECO:0000256" key="4">
    <source>
        <dbReference type="PIRSR" id="PIRSR601382-2"/>
    </source>
</evidence>
<dbReference type="EC" id="3.2.1.113" evidence="1"/>
<protein>
    <recommendedName>
        <fullName evidence="1">mannosyl-oligosaccharide 1,2-alpha-mannosidase</fullName>
        <ecNumber evidence="1">3.2.1.113</ecNumber>
    </recommendedName>
</protein>
<keyword evidence="4" id="KW-0106">Calcium</keyword>
<feature type="disulfide bond" evidence="5">
    <location>
        <begin position="244"/>
        <end position="273"/>
    </location>
</feature>
<keyword evidence="4" id="KW-0479">Metal-binding</keyword>
<evidence type="ECO:0000313" key="6">
    <source>
        <dbReference type="EMBL" id="KAG6972886.1"/>
    </source>
</evidence>
<dbReference type="GO" id="GO:0005509">
    <property type="term" value="F:calcium ion binding"/>
    <property type="evidence" value="ECO:0007669"/>
    <property type="project" value="InterPro"/>
</dbReference>
<organism evidence="6 7">
    <name type="scientific">Phytophthora cactorum</name>
    <dbReference type="NCBI Taxonomy" id="29920"/>
    <lineage>
        <taxon>Eukaryota</taxon>
        <taxon>Sar</taxon>
        <taxon>Stramenopiles</taxon>
        <taxon>Oomycota</taxon>
        <taxon>Peronosporomycetes</taxon>
        <taxon>Peronosporales</taxon>
        <taxon>Peronosporaceae</taxon>
        <taxon>Phytophthora</taxon>
    </lineage>
</organism>
<dbReference type="PANTHER" id="PTHR11742">
    <property type="entry name" value="MANNOSYL-OLIGOSACCHARIDE ALPHA-1,2-MANNOSIDASE-RELATED"/>
    <property type="match status" value="1"/>
</dbReference>
<dbReference type="AlphaFoldDB" id="A0A8T1V1H3"/>
<dbReference type="GO" id="GO:0005783">
    <property type="term" value="C:endoplasmic reticulum"/>
    <property type="evidence" value="ECO:0007669"/>
    <property type="project" value="TreeGrafter"/>
</dbReference>
<dbReference type="OrthoDB" id="8118055at2759"/>
<comment type="catalytic activity">
    <reaction evidence="2">
        <text>N(4)-(alpha-D-Man-(1-&gt;2)-alpha-D-Man-(1-&gt;2)-alpha-D-Man-(1-&gt;3)-[alpha-D-Man-(1-&gt;3)-[alpha-D-Man-(1-&gt;2)-alpha-D-Man-(1-&gt;6)]-alpha-D-Man-(1-&gt;6)]-beta-D-Man-(1-&gt;4)-beta-D-GlcNAc-(1-&gt;4)-beta-D-GlcNAc)-L-asparaginyl-[protein] (N-glucan mannose isomer 8A1,2,3B1,3) + 3 H2O = N(4)-(alpha-D-Man-(1-&gt;3)-[alpha-D-Man-(1-&gt;3)-[alpha-D-Man-(1-&gt;6)]-alpha-D-Man-(1-&gt;6)]-beta-D-Man-(1-&gt;4)-beta-D-GlcNAc-(1-&gt;4)-beta-D-GlcNAc)-L-asparaginyl-[protein] (N-glucan mannose isomer 5A1,2) + 3 beta-D-mannose</text>
        <dbReference type="Rhea" id="RHEA:56028"/>
        <dbReference type="Rhea" id="RHEA-COMP:14358"/>
        <dbReference type="Rhea" id="RHEA-COMP:14367"/>
        <dbReference type="ChEBI" id="CHEBI:15377"/>
        <dbReference type="ChEBI" id="CHEBI:28563"/>
        <dbReference type="ChEBI" id="CHEBI:59087"/>
        <dbReference type="ChEBI" id="CHEBI:60628"/>
        <dbReference type="EC" id="3.2.1.113"/>
    </reaction>
</comment>